<dbReference type="AlphaFoldDB" id="A0A7S2K659"/>
<evidence type="ECO:0000313" key="3">
    <source>
        <dbReference type="EMBL" id="CAD9566124.1"/>
    </source>
</evidence>
<proteinExistence type="predicted"/>
<reference evidence="3" key="1">
    <citation type="submission" date="2021-01" db="EMBL/GenBank/DDBJ databases">
        <authorList>
            <person name="Corre E."/>
            <person name="Pelletier E."/>
            <person name="Niang G."/>
            <person name="Scheremetjew M."/>
            <person name="Finn R."/>
            <person name="Kale V."/>
            <person name="Holt S."/>
            <person name="Cochrane G."/>
            <person name="Meng A."/>
            <person name="Brown T."/>
            <person name="Cohen L."/>
        </authorList>
    </citation>
    <scope>NUCLEOTIDE SEQUENCE</scope>
    <source>
        <strain evidence="3">B650</strain>
    </source>
</reference>
<evidence type="ECO:0000256" key="1">
    <source>
        <dbReference type="SAM" id="MobiDB-lite"/>
    </source>
</evidence>
<evidence type="ECO:0008006" key="4">
    <source>
        <dbReference type="Google" id="ProtNLM"/>
    </source>
</evidence>
<sequence length="142" mass="14989">MKIPTAILINAISSVLILNDGVYALSNSCMNRRNAIMSGLASSSFVCLMPQSVNAAVDCMTDCLKNCKRVAPKDNEYCLSNCSDYCDQPDRTDGLSGSTSSNGGEVGILGRGTVVRGEDKPPTLKLPGLDFTSTAGKKLIGY</sequence>
<dbReference type="EMBL" id="HBGY01008444">
    <property type="protein sequence ID" value="CAD9566124.1"/>
    <property type="molecule type" value="Transcribed_RNA"/>
</dbReference>
<name>A0A7S2K659_9STRA</name>
<accession>A0A7S2K659</accession>
<protein>
    <recommendedName>
        <fullName evidence="4">SREBP regulating gene protein</fullName>
    </recommendedName>
</protein>
<keyword evidence="2" id="KW-0732">Signal</keyword>
<evidence type="ECO:0000256" key="2">
    <source>
        <dbReference type="SAM" id="SignalP"/>
    </source>
</evidence>
<gene>
    <name evidence="3" type="ORF">LDAN0321_LOCUS5308</name>
</gene>
<feature type="region of interest" description="Disordered" evidence="1">
    <location>
        <begin position="93"/>
        <end position="121"/>
    </location>
</feature>
<organism evidence="3">
    <name type="scientific">Leptocylindrus danicus</name>
    <dbReference type="NCBI Taxonomy" id="163516"/>
    <lineage>
        <taxon>Eukaryota</taxon>
        <taxon>Sar</taxon>
        <taxon>Stramenopiles</taxon>
        <taxon>Ochrophyta</taxon>
        <taxon>Bacillariophyta</taxon>
        <taxon>Coscinodiscophyceae</taxon>
        <taxon>Chaetocerotophycidae</taxon>
        <taxon>Leptocylindrales</taxon>
        <taxon>Leptocylindraceae</taxon>
        <taxon>Leptocylindrus</taxon>
    </lineage>
</organism>
<feature type="signal peptide" evidence="2">
    <location>
        <begin position="1"/>
        <end position="24"/>
    </location>
</feature>
<feature type="chain" id="PRO_5030944231" description="SREBP regulating gene protein" evidence="2">
    <location>
        <begin position="25"/>
        <end position="142"/>
    </location>
</feature>